<dbReference type="GO" id="GO:0008688">
    <property type="term" value="F:3-(3-hydroxyphenyl)propionate hydroxylase activity"/>
    <property type="evidence" value="ECO:0007669"/>
    <property type="project" value="TreeGrafter"/>
</dbReference>
<evidence type="ECO:0000259" key="2">
    <source>
        <dbReference type="Pfam" id="PF01494"/>
    </source>
</evidence>
<dbReference type="Pfam" id="PF01494">
    <property type="entry name" value="FAD_binding_3"/>
    <property type="match status" value="1"/>
</dbReference>
<dbReference type="GO" id="GO:0019622">
    <property type="term" value="P:3-(3-hydroxy)phenylpropionate catabolic process"/>
    <property type="evidence" value="ECO:0007669"/>
    <property type="project" value="TreeGrafter"/>
</dbReference>
<dbReference type="OrthoDB" id="9791689at2"/>
<dbReference type="GO" id="GO:0071949">
    <property type="term" value="F:FAD binding"/>
    <property type="evidence" value="ECO:0007669"/>
    <property type="project" value="InterPro"/>
</dbReference>
<dbReference type="PANTHER" id="PTHR43476">
    <property type="entry name" value="3-(3-HYDROXY-PHENYL)PROPIONATE/3-HYDROXYCINNAMIC ACID HYDROXYLASE"/>
    <property type="match status" value="1"/>
</dbReference>
<keyword evidence="4" id="KW-1185">Reference proteome</keyword>
<dbReference type="InterPro" id="IPR050631">
    <property type="entry name" value="PheA/TfdB_FAD_monoxygenase"/>
</dbReference>
<dbReference type="Gene3D" id="3.50.50.60">
    <property type="entry name" value="FAD/NAD(P)-binding domain"/>
    <property type="match status" value="1"/>
</dbReference>
<dbReference type="PANTHER" id="PTHR43476:SF3">
    <property type="entry name" value="FAD-BINDING MONOOXYGENASE"/>
    <property type="match status" value="1"/>
</dbReference>
<dbReference type="PRINTS" id="PR00420">
    <property type="entry name" value="RNGMNOXGNASE"/>
</dbReference>
<dbReference type="Proteomes" id="UP000032160">
    <property type="component" value="Chromosome I"/>
</dbReference>
<gene>
    <name evidence="3" type="ORF">BN1012_Phect2580</name>
</gene>
<keyword evidence="1" id="KW-0560">Oxidoreductase</keyword>
<dbReference type="STRING" id="1458461.BN1012_Phect2580"/>
<dbReference type="Gene3D" id="3.30.70.2450">
    <property type="match status" value="1"/>
</dbReference>
<evidence type="ECO:0000313" key="3">
    <source>
        <dbReference type="EMBL" id="CDO60793.1"/>
    </source>
</evidence>
<sequence>MYDVTIIGYGPVGAMLAALLGARGRKVLVVERDTQVYPMPRAVHLDHEVFRLISLVNADKAVMDISRPTSAYDFETADGDLLMGFKPSKGLAPTGYPWSNLFHQPTLERAMRADVARYPNVDVRLGVEFRSYDVSQPDHVKVTLSDDPGNPVETRYLVGCDGGRSQVRRQAGIAMDDMDFNEPWVVVDVLLAKGMDSLHDASRQICDPHRPVTSIPIGNGRHRWEFMLLPDEADTDMTTPQMLESLITPQLPDGISMSQIEVERCAVYTFHGVFAERWREGRVLIAGDAAHQMPPFMGQGLCSGVRDAANMAWKLDAVLAGDAAETLLDSIQPEREPQIRFITETAIGMGQVVCTHDIEQAAARDKEMCVGAREDRISDMPGLPPVEAGGDNTPNAGLPLAKDDGLDAAAVYQPILIVRSKDNAPDTNTASRIPGLHVAWLEGEGALEDPAGLLATQLAEADALLARPDKIIFGTGKADDLTAAYARYLETGHGKAA</sequence>
<dbReference type="KEGG" id="pect:BN1012_Phect2580"/>
<organism evidence="3 4">
    <name type="scientific">Candidatus Phaeomarinibacter ectocarpi</name>
    <dbReference type="NCBI Taxonomy" id="1458461"/>
    <lineage>
        <taxon>Bacteria</taxon>
        <taxon>Pseudomonadati</taxon>
        <taxon>Pseudomonadota</taxon>
        <taxon>Alphaproteobacteria</taxon>
        <taxon>Hyphomicrobiales</taxon>
        <taxon>Parvibaculaceae</taxon>
        <taxon>Candidatus Phaeomarinibacter</taxon>
    </lineage>
</organism>
<evidence type="ECO:0000313" key="4">
    <source>
        <dbReference type="Proteomes" id="UP000032160"/>
    </source>
</evidence>
<accession>X5MAE9</accession>
<reference evidence="3 4" key="1">
    <citation type="journal article" date="2014" name="Front. Genet.">
        <title>Genome and metabolic network of "Candidatus Phaeomarinobacter ectocarpi" Ec32, a new candidate genus of Alphaproteobacteria frequently associated with brown algae.</title>
        <authorList>
            <person name="Dittami S.M."/>
            <person name="Barbeyron T."/>
            <person name="Boyen C."/>
            <person name="Cambefort J."/>
            <person name="Collet G."/>
            <person name="Delage L."/>
            <person name="Gobet A."/>
            <person name="Groisillier A."/>
            <person name="Leblanc C."/>
            <person name="Michel G."/>
            <person name="Scornet D."/>
            <person name="Siegel A."/>
            <person name="Tapia J.E."/>
            <person name="Tonon T."/>
        </authorList>
    </citation>
    <scope>NUCLEOTIDE SEQUENCE [LARGE SCALE GENOMIC DNA]</scope>
    <source>
        <strain evidence="3 4">Ec32</strain>
    </source>
</reference>
<dbReference type="RefSeq" id="WP_043948752.1">
    <property type="nucleotide sequence ID" value="NZ_HG966617.1"/>
</dbReference>
<dbReference type="EMBL" id="HG966617">
    <property type="protein sequence ID" value="CDO60793.1"/>
    <property type="molecule type" value="Genomic_DNA"/>
</dbReference>
<dbReference type="PATRIC" id="fig|1458461.3.peg.2585"/>
<dbReference type="NCBIfam" id="NF004829">
    <property type="entry name" value="PRK06183.1-3"/>
    <property type="match status" value="1"/>
</dbReference>
<proteinExistence type="predicted"/>
<dbReference type="HOGENOM" id="CLU_009665_20_2_5"/>
<protein>
    <submittedName>
        <fullName evidence="3">Monooxygenase, FAD-binding</fullName>
    </submittedName>
</protein>
<evidence type="ECO:0000256" key="1">
    <source>
        <dbReference type="ARBA" id="ARBA00023002"/>
    </source>
</evidence>
<dbReference type="AlphaFoldDB" id="X5MAE9"/>
<feature type="domain" description="FAD-binding" evidence="2">
    <location>
        <begin position="2"/>
        <end position="342"/>
    </location>
</feature>
<keyword evidence="3" id="KW-0503">Monooxygenase</keyword>
<dbReference type="InterPro" id="IPR036188">
    <property type="entry name" value="FAD/NAD-bd_sf"/>
</dbReference>
<dbReference type="InterPro" id="IPR002938">
    <property type="entry name" value="FAD-bd"/>
</dbReference>
<dbReference type="SUPFAM" id="SSF51905">
    <property type="entry name" value="FAD/NAD(P)-binding domain"/>
    <property type="match status" value="1"/>
</dbReference>
<name>X5MAE9_9HYPH</name>